<evidence type="ECO:0000313" key="2">
    <source>
        <dbReference type="Proteomes" id="UP001064048"/>
    </source>
</evidence>
<name>A0ACC0JS82_CHOFU</name>
<dbReference type="Proteomes" id="UP001064048">
    <property type="component" value="Chromosome 26"/>
</dbReference>
<protein>
    <submittedName>
        <fullName evidence="1">Uncharacterized protein</fullName>
    </submittedName>
</protein>
<organism evidence="1 2">
    <name type="scientific">Choristoneura fumiferana</name>
    <name type="common">Spruce budworm moth</name>
    <name type="synonym">Archips fumiferana</name>
    <dbReference type="NCBI Taxonomy" id="7141"/>
    <lineage>
        <taxon>Eukaryota</taxon>
        <taxon>Metazoa</taxon>
        <taxon>Ecdysozoa</taxon>
        <taxon>Arthropoda</taxon>
        <taxon>Hexapoda</taxon>
        <taxon>Insecta</taxon>
        <taxon>Pterygota</taxon>
        <taxon>Neoptera</taxon>
        <taxon>Endopterygota</taxon>
        <taxon>Lepidoptera</taxon>
        <taxon>Glossata</taxon>
        <taxon>Ditrysia</taxon>
        <taxon>Tortricoidea</taxon>
        <taxon>Tortricidae</taxon>
        <taxon>Tortricinae</taxon>
        <taxon>Choristoneura</taxon>
    </lineage>
</organism>
<keyword evidence="2" id="KW-1185">Reference proteome</keyword>
<sequence>MLLSRRCRRTLHAEERAGGRHRVERDGRAEQVAPHAGARRGARGLRLCNRHGVLQPVCPFSTFQFHILAPFSYLPHSQNVPRTAQYTSYISGGLKCYFASLRANLRVSRQWALVYSDTNRQWVPVGIWRFLITAIFAEVVAGVEGEQKFPSCKAGSPLSEPPLPAAIFGAILRPQRIDVVTGDESWIYQHVLLSGSRWLGSVNESVPVLMVLLQDYMDHMHTHVAAHAEGGRGRRCQEHSLRMCDFGELSDAEMMTPPEIKQAAMKKAIKVCLNKPGQEGGKRAYGSSDGKSPPPMSYQQLNGFGKTIIAKKNAPQETWQEKTEQPYDGHQSAVN</sequence>
<gene>
    <name evidence="1" type="ORF">MSG28_014697</name>
</gene>
<dbReference type="EMBL" id="CM046126">
    <property type="protein sequence ID" value="KAI8427056.1"/>
    <property type="molecule type" value="Genomic_DNA"/>
</dbReference>
<reference evidence="1 2" key="1">
    <citation type="journal article" date="2022" name="Genome Biol. Evol.">
        <title>The Spruce Budworm Genome: Reconstructing the Evolutionary History of Antifreeze Proteins.</title>
        <authorList>
            <person name="Beliveau C."/>
            <person name="Gagne P."/>
            <person name="Picq S."/>
            <person name="Vernygora O."/>
            <person name="Keeling C.I."/>
            <person name="Pinkney K."/>
            <person name="Doucet D."/>
            <person name="Wen F."/>
            <person name="Johnston J.S."/>
            <person name="Maaroufi H."/>
            <person name="Boyle B."/>
            <person name="Laroche J."/>
            <person name="Dewar K."/>
            <person name="Juretic N."/>
            <person name="Blackburn G."/>
            <person name="Nisole A."/>
            <person name="Brunet B."/>
            <person name="Brandao M."/>
            <person name="Lumley L."/>
            <person name="Duan J."/>
            <person name="Quan G."/>
            <person name="Lucarotti C.J."/>
            <person name="Roe A.D."/>
            <person name="Sperling F.A.H."/>
            <person name="Levesque R.C."/>
            <person name="Cusson M."/>
        </authorList>
    </citation>
    <scope>NUCLEOTIDE SEQUENCE [LARGE SCALE GENOMIC DNA]</scope>
    <source>
        <strain evidence="1">Glfc:IPQL:Cfum</strain>
    </source>
</reference>
<comment type="caution">
    <text evidence="1">The sequence shown here is derived from an EMBL/GenBank/DDBJ whole genome shotgun (WGS) entry which is preliminary data.</text>
</comment>
<proteinExistence type="predicted"/>
<accession>A0ACC0JS82</accession>
<evidence type="ECO:0000313" key="1">
    <source>
        <dbReference type="EMBL" id="KAI8427056.1"/>
    </source>
</evidence>